<name>A0A8G0LT94_9HYPO</name>
<dbReference type="Proteomes" id="UP000826661">
    <property type="component" value="Chromosome VII"/>
</dbReference>
<dbReference type="EMBL" id="CP075870">
    <property type="protein sequence ID" value="QYT05311.1"/>
    <property type="molecule type" value="Genomic_DNA"/>
</dbReference>
<gene>
    <name evidence="1" type="ORF">H0G86_012205</name>
</gene>
<evidence type="ECO:0000313" key="1">
    <source>
        <dbReference type="EMBL" id="QYT05311.1"/>
    </source>
</evidence>
<proteinExistence type="predicted"/>
<accession>A0A8G0LT94</accession>
<sequence>MMLYFVHRPALLLLCKNIKEPPPNYRSEAHDIYLGKNRRLADPVFFPASMRSKHEMRAIEEELAREMESEPDGPREFTKDVMVLWGWGICTRWPPGGPVPRLEDYEKSMNAMTADVHKNWMEIQSLVRNHEDAIRDWILRFSLGIEKQETRDTNILYAGIQQSWKRTVKTFNDCADDIKMFMKPDSIESDFGIDVPNYPEYEKTRRLPFSFMCEYFLMGYLHRPEDGRNHYVAHYSHRYNFFNDQPDEKEPKMCECECLGVQCNDEESREFYKRQRILFLAPHIASCELQDPDCLLSFIHYRGRLHPSVFAKMDNDMTFIGRRTNHLTGPLIPNRMVSFDVSGSGSEKGYRPKFWKGWASRPNPEIPGESKEEYDRLWHQGQLFGASEAWIMLQSQRANYHYLRHLLGFICREAKLPITTPKSPAEQERIFRSSRASIEVIKQRALANWFDFTKQQAFLPPPIQISPRYLQDLEFKIEVADKHIQSLFSDPEYFFGCINTLKEHHWANIEIQGDETKVNERSPASIYVEKYVEEDYRHILYFDLIRGVLRRSIFEFYMWHSIYIRIQEFQVTMRKSFKDYGKEDESDTDGTNMLQRPPIFLSDKAKCDYDALAEQYLSLVVLLRYDAVFFINEFRKKGIHAGDHTGFEVATIDPPKEGTQSRQNTIDKKHYRARSLYCWPKFRNQWLRVDEYSADKILRMFFFNSMDNFISDALNCTNCGIPEAAGYLQAMSRAHDPDSTKHIFTDLMDDTIDNLNLLSSLADHLECLWPAMDIVGGAAVREGVRREYYDLGCKDISINFLDFDEFDFEKKMPVKRLRRLFLFFDELQGFKDESISMGHARGDLKRFGASLLCKFIYPLNDEGEDFKANQEAISRLEKAMGVSGSDYIFSVKETPINLDEENASKGAKVQLVGQPSSYRNVAARERERQQQRDAFNEALRANRDTMAEMCRFNPRWATSLHSALEQFQIPPALIDPLADALSNISLQPIPNAPDGQPKGIIKKRDWATLEAVYNIHGSANAAVSYAQLKLAMVALGYKEDPSGGSHMRFVRLNGRWPHDVLPKGENVIIARTHGGEHAAAAKGKAMDWGRRLCERGLTFDFIQQWYVKG</sequence>
<organism evidence="1 2">
    <name type="scientific">Trichoderma simmonsii</name>
    <dbReference type="NCBI Taxonomy" id="1491479"/>
    <lineage>
        <taxon>Eukaryota</taxon>
        <taxon>Fungi</taxon>
        <taxon>Dikarya</taxon>
        <taxon>Ascomycota</taxon>
        <taxon>Pezizomycotina</taxon>
        <taxon>Sordariomycetes</taxon>
        <taxon>Hypocreomycetidae</taxon>
        <taxon>Hypocreales</taxon>
        <taxon>Hypocreaceae</taxon>
        <taxon>Trichoderma</taxon>
    </lineage>
</organism>
<keyword evidence="2" id="KW-1185">Reference proteome</keyword>
<reference evidence="1 2" key="1">
    <citation type="journal article" date="2021" name="BMC Genomics">
        <title>Telomere-to-telomere genome assembly of asparaginase-producing Trichoderma simmonsii.</title>
        <authorList>
            <person name="Chung D."/>
            <person name="Kwon Y.M."/>
            <person name="Yang Y."/>
        </authorList>
    </citation>
    <scope>NUCLEOTIDE SEQUENCE [LARGE SCALE GENOMIC DNA]</scope>
    <source>
        <strain evidence="1 2">GH-Sj1</strain>
    </source>
</reference>
<protein>
    <submittedName>
        <fullName evidence="1">Uncharacterized protein</fullName>
    </submittedName>
</protein>
<dbReference type="AlphaFoldDB" id="A0A8G0LT94"/>
<evidence type="ECO:0000313" key="2">
    <source>
        <dbReference type="Proteomes" id="UP000826661"/>
    </source>
</evidence>